<dbReference type="GO" id="GO:0016810">
    <property type="term" value="F:hydrolase activity, acting on carbon-nitrogen (but not peptide) bonds"/>
    <property type="evidence" value="ECO:0007669"/>
    <property type="project" value="InterPro"/>
</dbReference>
<keyword evidence="3" id="KW-1185">Reference proteome</keyword>
<dbReference type="AlphaFoldDB" id="A0A934WIS5"/>
<dbReference type="InterPro" id="IPR011059">
    <property type="entry name" value="Metal-dep_hydrolase_composite"/>
</dbReference>
<dbReference type="Gene3D" id="2.30.40.10">
    <property type="entry name" value="Urease, subunit C, domain 1"/>
    <property type="match status" value="1"/>
</dbReference>
<keyword evidence="2" id="KW-0378">Hydrolase</keyword>
<name>A0A934WIS5_9RHOB</name>
<gene>
    <name evidence="2" type="ORF">CCR87_05475</name>
</gene>
<reference evidence="2" key="2">
    <citation type="journal article" date="2020" name="Microorganisms">
        <title>Osmotic Adaptation and Compatible Solute Biosynthesis of Phototrophic Bacteria as Revealed from Genome Analyses.</title>
        <authorList>
            <person name="Imhoff J.F."/>
            <person name="Rahn T."/>
            <person name="Kunzel S."/>
            <person name="Keller A."/>
            <person name="Neulinger S.C."/>
        </authorList>
    </citation>
    <scope>NUCLEOTIDE SEQUENCE</scope>
    <source>
        <strain evidence="2">LMG 28126</strain>
    </source>
</reference>
<dbReference type="InterPro" id="IPR051781">
    <property type="entry name" value="Metallo-dep_Hydrolase"/>
</dbReference>
<dbReference type="EMBL" id="NHSD01000168">
    <property type="protein sequence ID" value="MBK5926803.1"/>
    <property type="molecule type" value="Genomic_DNA"/>
</dbReference>
<feature type="domain" description="Amidohydrolase-related" evidence="1">
    <location>
        <begin position="100"/>
        <end position="448"/>
    </location>
</feature>
<dbReference type="InterPro" id="IPR006680">
    <property type="entry name" value="Amidohydro-rel"/>
</dbReference>
<dbReference type="CDD" id="cd01299">
    <property type="entry name" value="Met_dep_hydrolase_A"/>
    <property type="match status" value="1"/>
</dbReference>
<evidence type="ECO:0000313" key="2">
    <source>
        <dbReference type="EMBL" id="MBK5926803.1"/>
    </source>
</evidence>
<evidence type="ECO:0000259" key="1">
    <source>
        <dbReference type="Pfam" id="PF01979"/>
    </source>
</evidence>
<dbReference type="PANTHER" id="PTHR43135">
    <property type="entry name" value="ALPHA-D-RIBOSE 1-METHYLPHOSPHONATE 5-TRIPHOSPHATE DIPHOSPHATASE"/>
    <property type="match status" value="1"/>
</dbReference>
<reference evidence="2" key="1">
    <citation type="submission" date="2017-05" db="EMBL/GenBank/DDBJ databases">
        <authorList>
            <person name="Imhoff J.F."/>
            <person name="Rahn T."/>
            <person name="Kuenzel S."/>
            <person name="Neulinger S.C."/>
        </authorList>
    </citation>
    <scope>NUCLEOTIDE SEQUENCE</scope>
    <source>
        <strain evidence="2">LMG 28126</strain>
    </source>
</reference>
<comment type="caution">
    <text evidence="2">The sequence shown here is derived from an EMBL/GenBank/DDBJ whole genome shotgun (WGS) entry which is preliminary data.</text>
</comment>
<dbReference type="InterPro" id="IPR057744">
    <property type="entry name" value="OTAase-like"/>
</dbReference>
<dbReference type="Gene3D" id="3.20.20.140">
    <property type="entry name" value="Metal-dependent hydrolases"/>
    <property type="match status" value="1"/>
</dbReference>
<organism evidence="2 3">
    <name type="scientific">Rhodobaculum claviforme</name>
    <dbReference type="NCBI Taxonomy" id="1549854"/>
    <lineage>
        <taxon>Bacteria</taxon>
        <taxon>Pseudomonadati</taxon>
        <taxon>Pseudomonadota</taxon>
        <taxon>Alphaproteobacteria</taxon>
        <taxon>Rhodobacterales</taxon>
        <taxon>Paracoccaceae</taxon>
        <taxon>Rhodobaculum</taxon>
    </lineage>
</organism>
<dbReference type="SUPFAM" id="SSF51338">
    <property type="entry name" value="Composite domain of metallo-dependent hydrolases"/>
    <property type="match status" value="1"/>
</dbReference>
<dbReference type="Pfam" id="PF01979">
    <property type="entry name" value="Amidohydro_1"/>
    <property type="match status" value="1"/>
</dbReference>
<dbReference type="SUPFAM" id="SSF51556">
    <property type="entry name" value="Metallo-dependent hydrolases"/>
    <property type="match status" value="1"/>
</dbReference>
<dbReference type="InterPro" id="IPR032466">
    <property type="entry name" value="Metal_Hydrolase"/>
</dbReference>
<protein>
    <submittedName>
        <fullName evidence="2">Hydrolase</fullName>
    </submittedName>
</protein>
<proteinExistence type="predicted"/>
<accession>A0A934WIS5</accession>
<dbReference type="Proteomes" id="UP000706333">
    <property type="component" value="Unassembled WGS sequence"/>
</dbReference>
<evidence type="ECO:0000313" key="3">
    <source>
        <dbReference type="Proteomes" id="UP000706333"/>
    </source>
</evidence>
<sequence length="463" mass="48801">MMDDMARREVTQGPGATAAILAGPQARAMGIGPGAASVGPGPAGQPARPVRFTNLRLFDGHGGPLREGLSVLVEGARIAALVPVAETVTDAETVDCGGRVLMPGLIDSHWHATLCAVTQMTAMTAEVPYLHLLAAREAGRTLMRGFTTVRDCGGPSFALRRAIDEGVVAGPRIFLAGAMISQTSGHGDFRMRAEVPRAPGQMFGFEAAGMSILADGEAEVLRRAREQLLLGADHVKMMAGGGVTSTYDPIDSVQFTEPELRAGVQAAADWGTYVMTHVYVPAGIQRAIRAGVRSIEHGQLADAETARMMAGEGVWWSLQPFLADGDANVHADPAARAAQQRIGKGTEAAYEMAQRFGVPTVWGTDILFSPQNLPGQGHQLAKLARLMDPLTLLATATGRAGDLLEMSRTRRGLPGRLGVVEAGAMADLLVADGDPAVSLDFLADPEVSLRLIMRGGQIHKRTL</sequence>
<dbReference type="PANTHER" id="PTHR43135:SF3">
    <property type="entry name" value="ALPHA-D-RIBOSE 1-METHYLPHOSPHONATE 5-TRIPHOSPHATE DIPHOSPHATASE"/>
    <property type="match status" value="1"/>
</dbReference>